<proteinExistence type="predicted"/>
<gene>
    <name evidence="1" type="ORF">LSAA_12484</name>
</gene>
<keyword evidence="2" id="KW-1185">Reference proteome</keyword>
<protein>
    <submittedName>
        <fullName evidence="1">(salmon louse) hypothetical protein</fullName>
    </submittedName>
</protein>
<name>A0A7R8D0A5_LEPSM</name>
<dbReference type="Proteomes" id="UP000675881">
    <property type="component" value="Chromosome 6"/>
</dbReference>
<accession>A0A7R8D0A5</accession>
<sequence>MLSYRLELENNENLGHLDLFRPTLLSQHHNQLIQNLSVQRENLESDNSSLFDSVYGSSEIIKDFAPLRYQSNVMQPMNQPTPPNFRGSSNKGLLRIIIATNQLEEDWAKMS</sequence>
<dbReference type="EMBL" id="HG994585">
    <property type="protein sequence ID" value="CAF2982456.1"/>
    <property type="molecule type" value="Genomic_DNA"/>
</dbReference>
<evidence type="ECO:0000313" key="2">
    <source>
        <dbReference type="Proteomes" id="UP000675881"/>
    </source>
</evidence>
<evidence type="ECO:0000313" key="1">
    <source>
        <dbReference type="EMBL" id="CAF2982456.1"/>
    </source>
</evidence>
<reference evidence="1" key="1">
    <citation type="submission" date="2021-02" db="EMBL/GenBank/DDBJ databases">
        <authorList>
            <person name="Bekaert M."/>
        </authorList>
    </citation>
    <scope>NUCLEOTIDE SEQUENCE</scope>
    <source>
        <strain evidence="1">IoA-00</strain>
    </source>
</reference>
<dbReference type="AlphaFoldDB" id="A0A7R8D0A5"/>
<organism evidence="1 2">
    <name type="scientific">Lepeophtheirus salmonis</name>
    <name type="common">Salmon louse</name>
    <name type="synonym">Caligus salmonis</name>
    <dbReference type="NCBI Taxonomy" id="72036"/>
    <lineage>
        <taxon>Eukaryota</taxon>
        <taxon>Metazoa</taxon>
        <taxon>Ecdysozoa</taxon>
        <taxon>Arthropoda</taxon>
        <taxon>Crustacea</taxon>
        <taxon>Multicrustacea</taxon>
        <taxon>Hexanauplia</taxon>
        <taxon>Copepoda</taxon>
        <taxon>Siphonostomatoida</taxon>
        <taxon>Caligidae</taxon>
        <taxon>Lepeophtheirus</taxon>
    </lineage>
</organism>